<reference evidence="1" key="1">
    <citation type="submission" date="2019-04" db="EMBL/GenBank/DDBJ databases">
        <title>Microbes associate with the intestines of laboratory mice.</title>
        <authorList>
            <person name="Navarre W."/>
            <person name="Wong E."/>
            <person name="Huang K."/>
            <person name="Tropini C."/>
            <person name="Ng K."/>
            <person name="Yu B."/>
        </authorList>
    </citation>
    <scope>NUCLEOTIDE SEQUENCE</scope>
    <source>
        <strain evidence="1">NM04_E33</strain>
    </source>
</reference>
<dbReference type="EMBL" id="SRYB01000029">
    <property type="protein sequence ID" value="TGY77157.1"/>
    <property type="molecule type" value="Genomic_DNA"/>
</dbReference>
<organism evidence="1 2">
    <name type="scientific">Lepagella muris</name>
    <dbReference type="NCBI Taxonomy" id="3032870"/>
    <lineage>
        <taxon>Bacteria</taxon>
        <taxon>Pseudomonadati</taxon>
        <taxon>Bacteroidota</taxon>
        <taxon>Bacteroidia</taxon>
        <taxon>Bacteroidales</taxon>
        <taxon>Muribaculaceae</taxon>
        <taxon>Lepagella</taxon>
    </lineage>
</organism>
<proteinExistence type="predicted"/>
<keyword evidence="2" id="KW-1185">Reference proteome</keyword>
<dbReference type="Proteomes" id="UP000306319">
    <property type="component" value="Unassembled WGS sequence"/>
</dbReference>
<name>A0AC61RCJ1_9BACT</name>
<accession>A0AC61RCJ1</accession>
<sequence length="102" mass="12143">MVKKKIKRANFWFRRRSHIPLAVICTLIVMMLLLNDDTSLTLNMEYDREINALTAEIESCRDSAAYYRMQREALIRGADKLEHIAREKFHMQRPTEDVFILK</sequence>
<gene>
    <name evidence="1" type="ORF">E5331_15850</name>
</gene>
<comment type="caution">
    <text evidence="1">The sequence shown here is derived from an EMBL/GenBank/DDBJ whole genome shotgun (WGS) entry which is preliminary data.</text>
</comment>
<evidence type="ECO:0000313" key="1">
    <source>
        <dbReference type="EMBL" id="TGY77157.1"/>
    </source>
</evidence>
<evidence type="ECO:0000313" key="2">
    <source>
        <dbReference type="Proteomes" id="UP000306319"/>
    </source>
</evidence>
<protein>
    <submittedName>
        <fullName evidence="1">Uncharacterized protein</fullName>
    </submittedName>
</protein>